<comment type="similarity">
    <text evidence="1 5">Belongs to the TUBGCP family.</text>
</comment>
<dbReference type="Gene3D" id="1.20.120.1900">
    <property type="entry name" value="Gamma-tubulin complex, C-terminal domain"/>
    <property type="match status" value="1"/>
</dbReference>
<gene>
    <name evidence="8" type="primary">Contig11596.g12415</name>
    <name evidence="8" type="ORF">STYLEM_10202</name>
</gene>
<feature type="domain" description="Gamma tubulin complex component protein N-terminal" evidence="7">
    <location>
        <begin position="180"/>
        <end position="503"/>
    </location>
</feature>
<dbReference type="GO" id="GO:0000930">
    <property type="term" value="C:gamma-tubulin complex"/>
    <property type="evidence" value="ECO:0007669"/>
    <property type="project" value="TreeGrafter"/>
</dbReference>
<dbReference type="InterPro" id="IPR041470">
    <property type="entry name" value="GCP_N"/>
</dbReference>
<keyword evidence="9" id="KW-1185">Reference proteome</keyword>
<dbReference type="OMA" id="GCSFANC"/>
<protein>
    <recommendedName>
        <fullName evidence="5">Spindle pole body component</fullName>
    </recommendedName>
</protein>
<dbReference type="InterPro" id="IPR040457">
    <property type="entry name" value="GCP_C"/>
</dbReference>
<evidence type="ECO:0000256" key="4">
    <source>
        <dbReference type="ARBA" id="ARBA00023212"/>
    </source>
</evidence>
<dbReference type="InterPro" id="IPR007259">
    <property type="entry name" value="GCP"/>
</dbReference>
<keyword evidence="4 5" id="KW-0206">Cytoskeleton</keyword>
<sequence>MDVNKGEELTILKFEDRESRDPVTFSSSVCLQTPQGYFLSFNSSGELKVEKNMSFETHNTTTAKLTKWNIYDAKNTKSTNIVTPFDDIVLKSPFGEFFQVQNNEIIGANGKESNENCIFKIVKAGIPFLPDWIFKRPHLNHNNITGQYQGFLQQQQRVKNEERPKNLGTFPIEIQETFLIEDLLFAMSNIEGVYIKRKQVQGIDGSVRSEFQIEPYLQQPTADFSLQFLVNKMLPLCTNHDIVQEFINVHSQFEFGLVSHALCDAIRILMKEYLLLVTQLDTEFMKSDLTLQKVWFYIQSSLRIMENLKRLTQEAGNKKGGALLNVIYRLMINSSDKSIRDLFEFLLEKSALPYFQILKKWIFQGILDDPFQEFIVKENKQYSKENIEKDFNDQYWAERFTYRDEMVPIFLAKYKEKVMHSGKYLNVIRECGKDVKYPYEQENLLQGVLPHNAGDEEMKDVDAIQPRQFQQSSPQSQQFDFFEPIEKAYEWSSQQLLNLIFNECQLIKRLESLKHYFFLDRGDFFLHFVEGSEEILETQTSQMTMEKLESYLEMAIRTSSANADPFKDDVKCELNSYGLIEQLFAIRNIRGALGINAGISGNNQNPLYEFKPTAKTLKVLEAFTLDYTVKWPLTLILSRKTITKYQLIFRHLLYCKYVERNLDIVWSHHQSTKEYSLHGVLQKTFLLRHRMSQFCKNYIYYMVVEVLEPNFHKFKESLKKVKTIDEILNLHNNFQDECLKECLLTDQNLFRILTKLNQTIHFFSRIIFRSFQSLQSEETLNLAEAEDNYYGRGKYQDDDEDLKDSIDIHHLRRRKERIEKKSENIRSAIREQNYQRTVDKFQSTFDNHIKELIQVLTQSKRYETHIANLATRLDYNGYYSEKFQQENQFMN</sequence>
<proteinExistence type="inferred from homology"/>
<dbReference type="Pfam" id="PF17681">
    <property type="entry name" value="GCP_N_terminal"/>
    <property type="match status" value="1"/>
</dbReference>
<dbReference type="OrthoDB" id="2192946at2759"/>
<evidence type="ECO:0000259" key="6">
    <source>
        <dbReference type="Pfam" id="PF04130"/>
    </source>
</evidence>
<evidence type="ECO:0000256" key="1">
    <source>
        <dbReference type="ARBA" id="ARBA00010337"/>
    </source>
</evidence>
<feature type="domain" description="Gamma tubulin complex component C-terminal" evidence="6">
    <location>
        <begin position="506"/>
        <end position="879"/>
    </location>
</feature>
<dbReference type="InParanoid" id="A0A078AI50"/>
<dbReference type="InterPro" id="IPR042241">
    <property type="entry name" value="GCP_C_sf"/>
</dbReference>
<dbReference type="GO" id="GO:0007020">
    <property type="term" value="P:microtubule nucleation"/>
    <property type="evidence" value="ECO:0007669"/>
    <property type="project" value="InterPro"/>
</dbReference>
<dbReference type="Pfam" id="PF04130">
    <property type="entry name" value="GCP_C_terminal"/>
    <property type="match status" value="1"/>
</dbReference>
<name>A0A078AI50_STYLE</name>
<organism evidence="8 9">
    <name type="scientific">Stylonychia lemnae</name>
    <name type="common">Ciliate</name>
    <dbReference type="NCBI Taxonomy" id="5949"/>
    <lineage>
        <taxon>Eukaryota</taxon>
        <taxon>Sar</taxon>
        <taxon>Alveolata</taxon>
        <taxon>Ciliophora</taxon>
        <taxon>Intramacronucleata</taxon>
        <taxon>Spirotrichea</taxon>
        <taxon>Stichotrichia</taxon>
        <taxon>Sporadotrichida</taxon>
        <taxon>Oxytrichidae</taxon>
        <taxon>Stylonychinae</taxon>
        <taxon>Stylonychia</taxon>
    </lineage>
</organism>
<evidence type="ECO:0000256" key="3">
    <source>
        <dbReference type="ARBA" id="ARBA00022701"/>
    </source>
</evidence>
<dbReference type="GO" id="GO:0051321">
    <property type="term" value="P:meiotic cell cycle"/>
    <property type="evidence" value="ECO:0007669"/>
    <property type="project" value="TreeGrafter"/>
</dbReference>
<dbReference type="GO" id="GO:0005874">
    <property type="term" value="C:microtubule"/>
    <property type="evidence" value="ECO:0007669"/>
    <property type="project" value="UniProtKB-KW"/>
</dbReference>
<dbReference type="Proteomes" id="UP000039865">
    <property type="component" value="Unassembled WGS sequence"/>
</dbReference>
<dbReference type="GO" id="GO:0000278">
    <property type="term" value="P:mitotic cell cycle"/>
    <property type="evidence" value="ECO:0007669"/>
    <property type="project" value="TreeGrafter"/>
</dbReference>
<evidence type="ECO:0000256" key="2">
    <source>
        <dbReference type="ARBA" id="ARBA00022490"/>
    </source>
</evidence>
<reference evidence="8 9" key="1">
    <citation type="submission" date="2014-06" db="EMBL/GenBank/DDBJ databases">
        <authorList>
            <person name="Swart Estienne"/>
        </authorList>
    </citation>
    <scope>NUCLEOTIDE SEQUENCE [LARGE SCALE GENOMIC DNA]</scope>
    <source>
        <strain evidence="8 9">130c</strain>
    </source>
</reference>
<keyword evidence="2 5" id="KW-0963">Cytoplasm</keyword>
<dbReference type="AlphaFoldDB" id="A0A078AI50"/>
<dbReference type="GO" id="GO:0043015">
    <property type="term" value="F:gamma-tubulin binding"/>
    <property type="evidence" value="ECO:0007669"/>
    <property type="project" value="InterPro"/>
</dbReference>
<evidence type="ECO:0000313" key="9">
    <source>
        <dbReference type="Proteomes" id="UP000039865"/>
    </source>
</evidence>
<dbReference type="GO" id="GO:0000922">
    <property type="term" value="C:spindle pole"/>
    <property type="evidence" value="ECO:0007669"/>
    <property type="project" value="InterPro"/>
</dbReference>
<dbReference type="GO" id="GO:0051225">
    <property type="term" value="P:spindle assembly"/>
    <property type="evidence" value="ECO:0007669"/>
    <property type="project" value="TreeGrafter"/>
</dbReference>
<dbReference type="PANTHER" id="PTHR19302:SF13">
    <property type="entry name" value="GAMMA-TUBULIN COMPLEX COMPONENT 2"/>
    <property type="match status" value="1"/>
</dbReference>
<evidence type="ECO:0000313" key="8">
    <source>
        <dbReference type="EMBL" id="CDW81192.1"/>
    </source>
</evidence>
<dbReference type="GO" id="GO:0031122">
    <property type="term" value="P:cytoplasmic microtubule organization"/>
    <property type="evidence" value="ECO:0007669"/>
    <property type="project" value="TreeGrafter"/>
</dbReference>
<dbReference type="PANTHER" id="PTHR19302">
    <property type="entry name" value="GAMMA TUBULIN COMPLEX PROTEIN"/>
    <property type="match status" value="1"/>
</dbReference>
<evidence type="ECO:0000256" key="5">
    <source>
        <dbReference type="RuleBase" id="RU363050"/>
    </source>
</evidence>
<dbReference type="EMBL" id="CCKQ01009687">
    <property type="protein sequence ID" value="CDW81192.1"/>
    <property type="molecule type" value="Genomic_DNA"/>
</dbReference>
<accession>A0A078AI50</accession>
<evidence type="ECO:0000259" key="7">
    <source>
        <dbReference type="Pfam" id="PF17681"/>
    </source>
</evidence>
<dbReference type="GO" id="GO:0051011">
    <property type="term" value="F:microtubule minus-end binding"/>
    <property type="evidence" value="ECO:0007669"/>
    <property type="project" value="TreeGrafter"/>
</dbReference>
<keyword evidence="3 5" id="KW-0493">Microtubule</keyword>
<comment type="subcellular location">
    <subcellularLocation>
        <location evidence="5">Cytoplasm</location>
        <location evidence="5">Cytoskeleton</location>
        <location evidence="5">Microtubule organizing center</location>
    </subcellularLocation>
</comment>